<dbReference type="STRING" id="1305764.R9P1J8"/>
<evidence type="ECO:0000313" key="3">
    <source>
        <dbReference type="EMBL" id="GAC95059.1"/>
    </source>
</evidence>
<dbReference type="GO" id="GO:0051287">
    <property type="term" value="F:NAD binding"/>
    <property type="evidence" value="ECO:0007669"/>
    <property type="project" value="InterPro"/>
</dbReference>
<evidence type="ECO:0000259" key="2">
    <source>
        <dbReference type="Pfam" id="PF02826"/>
    </source>
</evidence>
<dbReference type="InterPro" id="IPR050223">
    <property type="entry name" value="D-isomer_2-hydroxyacid_DH"/>
</dbReference>
<accession>R9P1J8</accession>
<dbReference type="OrthoDB" id="298012at2759"/>
<dbReference type="GO" id="GO:0005829">
    <property type="term" value="C:cytosol"/>
    <property type="evidence" value="ECO:0007669"/>
    <property type="project" value="TreeGrafter"/>
</dbReference>
<proteinExistence type="predicted"/>
<evidence type="ECO:0000256" key="1">
    <source>
        <dbReference type="ARBA" id="ARBA00023002"/>
    </source>
</evidence>
<protein>
    <recommendedName>
        <fullName evidence="2">D-isomer specific 2-hydroxyacid dehydrogenase NAD-binding domain-containing protein</fullName>
    </recommendedName>
</protein>
<reference evidence="4" key="1">
    <citation type="journal article" date="2013" name="Genome Announc.">
        <title>Draft genome sequence of the basidiomycetous yeast-like fungus Pseudozyma hubeiensis SY62, which produces an abundant amount of the biosurfactant mannosylerythritol lipids.</title>
        <authorList>
            <person name="Konishi M."/>
            <person name="Hatada Y."/>
            <person name="Horiuchi J."/>
        </authorList>
    </citation>
    <scope>NUCLEOTIDE SEQUENCE [LARGE SCALE GENOMIC DNA]</scope>
    <source>
        <strain evidence="4">SY62</strain>
    </source>
</reference>
<dbReference type="PANTHER" id="PTHR10996:SF277">
    <property type="entry name" value="GLYOXYLATE REDUCTASE_HYDROXYPYRUVATE REDUCTASE"/>
    <property type="match status" value="1"/>
</dbReference>
<dbReference type="InterPro" id="IPR006140">
    <property type="entry name" value="D-isomer_DH_NAD-bd"/>
</dbReference>
<sequence length="297" mass="32143">MPPTLAPHLTISSTPTPLTTALLFLPTPTHPDPASSLLTILTSFPSIRFVQLPMTGVDQFTPLIRSISTERKIVFCCGKKCFGQVVAEHALALSLSLLRGLHCTPPSTAGEVETLFDARVLIIGSGSIGSSLVSQLQPFRCQITCLDSSTGESLLRSSLETAQLIFLACPLTPATNLLLNAETLAHIHPFARLINVARPQLIHTPSLLTSLSQAKLHSAALDLLTPPPQELQGVMQTLVHEGRLLVTPHSGVPEKLIGGLLEGRIWGNLKNVVEWIDQGKKEQEVDWLGRIDEEKGY</sequence>
<dbReference type="EMBL" id="DF238790">
    <property type="protein sequence ID" value="GAC95059.1"/>
    <property type="molecule type" value="Genomic_DNA"/>
</dbReference>
<dbReference type="AlphaFoldDB" id="R9P1J8"/>
<keyword evidence="4" id="KW-1185">Reference proteome</keyword>
<name>R9P1J8_PSEHS</name>
<dbReference type="InterPro" id="IPR036291">
    <property type="entry name" value="NAD(P)-bd_dom_sf"/>
</dbReference>
<feature type="domain" description="D-isomer specific 2-hydroxyacid dehydrogenase NAD-binding" evidence="2">
    <location>
        <begin position="113"/>
        <end position="251"/>
    </location>
</feature>
<keyword evidence="1" id="KW-0560">Oxidoreductase</keyword>
<gene>
    <name evidence="3" type="ORF">PHSY_002634</name>
</gene>
<dbReference type="eggNOG" id="KOG0068">
    <property type="taxonomic scope" value="Eukaryota"/>
</dbReference>
<dbReference type="GO" id="GO:0030267">
    <property type="term" value="F:glyoxylate reductase (NADPH) activity"/>
    <property type="evidence" value="ECO:0007669"/>
    <property type="project" value="TreeGrafter"/>
</dbReference>
<dbReference type="PANTHER" id="PTHR10996">
    <property type="entry name" value="2-HYDROXYACID DEHYDROGENASE-RELATED"/>
    <property type="match status" value="1"/>
</dbReference>
<dbReference type="Gene3D" id="3.40.50.720">
    <property type="entry name" value="NAD(P)-binding Rossmann-like Domain"/>
    <property type="match status" value="2"/>
</dbReference>
<dbReference type="Proteomes" id="UP000014071">
    <property type="component" value="Unassembled WGS sequence"/>
</dbReference>
<dbReference type="GO" id="GO:0016618">
    <property type="term" value="F:hydroxypyruvate reductase [NAD(P)H] activity"/>
    <property type="evidence" value="ECO:0007669"/>
    <property type="project" value="TreeGrafter"/>
</dbReference>
<organism evidence="3 4">
    <name type="scientific">Pseudozyma hubeiensis (strain SY62)</name>
    <name type="common">Yeast</name>
    <dbReference type="NCBI Taxonomy" id="1305764"/>
    <lineage>
        <taxon>Eukaryota</taxon>
        <taxon>Fungi</taxon>
        <taxon>Dikarya</taxon>
        <taxon>Basidiomycota</taxon>
        <taxon>Ustilaginomycotina</taxon>
        <taxon>Ustilaginomycetes</taxon>
        <taxon>Ustilaginales</taxon>
        <taxon>Ustilaginaceae</taxon>
        <taxon>Pseudozyma</taxon>
    </lineage>
</organism>
<dbReference type="Pfam" id="PF02826">
    <property type="entry name" value="2-Hacid_dh_C"/>
    <property type="match status" value="1"/>
</dbReference>
<evidence type="ECO:0000313" key="4">
    <source>
        <dbReference type="Proteomes" id="UP000014071"/>
    </source>
</evidence>
<dbReference type="HOGENOM" id="CLU_019796_1_0_1"/>
<dbReference type="RefSeq" id="XP_012188646.1">
    <property type="nucleotide sequence ID" value="XM_012333256.1"/>
</dbReference>
<dbReference type="SUPFAM" id="SSF51735">
    <property type="entry name" value="NAD(P)-binding Rossmann-fold domains"/>
    <property type="match status" value="1"/>
</dbReference>
<dbReference type="GeneID" id="24107925"/>